<dbReference type="EMBL" id="APAU02000092">
    <property type="protein sequence ID" value="EUB57150.1"/>
    <property type="molecule type" value="Genomic_DNA"/>
</dbReference>
<dbReference type="Proteomes" id="UP000019149">
    <property type="component" value="Unassembled WGS sequence"/>
</dbReference>
<evidence type="ECO:0000313" key="1">
    <source>
        <dbReference type="EMBL" id="EUB57150.1"/>
    </source>
</evidence>
<reference evidence="1 2" key="1">
    <citation type="journal article" date="2013" name="Nat. Genet.">
        <title>The genome of the hydatid tapeworm Echinococcus granulosus.</title>
        <authorList>
            <person name="Zheng H."/>
            <person name="Zhang W."/>
            <person name="Zhang L."/>
            <person name="Zhang Z."/>
            <person name="Li J."/>
            <person name="Lu G."/>
            <person name="Zhu Y."/>
            <person name="Wang Y."/>
            <person name="Huang Y."/>
            <person name="Liu J."/>
            <person name="Kang H."/>
            <person name="Chen J."/>
            <person name="Wang L."/>
            <person name="Chen A."/>
            <person name="Yu S."/>
            <person name="Gao Z."/>
            <person name="Jin L."/>
            <person name="Gu W."/>
            <person name="Wang Z."/>
            <person name="Zhao L."/>
            <person name="Shi B."/>
            <person name="Wen H."/>
            <person name="Lin R."/>
            <person name="Jones M.K."/>
            <person name="Brejova B."/>
            <person name="Vinar T."/>
            <person name="Zhao G."/>
            <person name="McManus D.P."/>
            <person name="Chen Z."/>
            <person name="Zhou Y."/>
            <person name="Wang S."/>
        </authorList>
    </citation>
    <scope>NUCLEOTIDE SEQUENCE [LARGE SCALE GENOMIC DNA]</scope>
</reference>
<sequence>MNAPSKRRIWSILLEHQGSRHDSKCPASAITLPVSRERQQFEFVSGEKVLSPKFEVYFIVPFMTVVRRPCGSH</sequence>
<dbReference type="CTD" id="36343682"/>
<comment type="caution">
    <text evidence="1">The sequence shown here is derived from an EMBL/GenBank/DDBJ whole genome shotgun (WGS) entry which is preliminary data.</text>
</comment>
<dbReference type="GeneID" id="36343682"/>
<dbReference type="KEGG" id="egl:EGR_07967"/>
<accession>W6U7K2</accession>
<organism evidence="1 2">
    <name type="scientific">Echinococcus granulosus</name>
    <name type="common">Hydatid tapeworm</name>
    <dbReference type="NCBI Taxonomy" id="6210"/>
    <lineage>
        <taxon>Eukaryota</taxon>
        <taxon>Metazoa</taxon>
        <taxon>Spiralia</taxon>
        <taxon>Lophotrochozoa</taxon>
        <taxon>Platyhelminthes</taxon>
        <taxon>Cestoda</taxon>
        <taxon>Eucestoda</taxon>
        <taxon>Cyclophyllidea</taxon>
        <taxon>Taeniidae</taxon>
        <taxon>Echinococcus</taxon>
        <taxon>Echinococcus granulosus group</taxon>
    </lineage>
</organism>
<proteinExistence type="predicted"/>
<name>W6U7K2_ECHGR</name>
<gene>
    <name evidence="1" type="ORF">EGR_07967</name>
</gene>
<dbReference type="AlphaFoldDB" id="W6U7K2"/>
<dbReference type="RefSeq" id="XP_024348346.1">
    <property type="nucleotide sequence ID" value="XM_024497216.1"/>
</dbReference>
<evidence type="ECO:0000313" key="2">
    <source>
        <dbReference type="Proteomes" id="UP000019149"/>
    </source>
</evidence>
<protein>
    <submittedName>
        <fullName evidence="1">Uncharacterized protein</fullName>
    </submittedName>
</protein>
<keyword evidence="2" id="KW-1185">Reference proteome</keyword>